<feature type="transmembrane region" description="Helical" evidence="7">
    <location>
        <begin position="154"/>
        <end position="173"/>
    </location>
</feature>
<sequence length="328" mass="35100">MRAKIYKTRKIYAATILIILAAISILAANFLSAFGISALIIAVILGAILANSSKKSANLIARSGILAISTKQILRLGIVLYGFKISLDEALSIGYAGILSAFIIVFSSFIFGYFICRVFGIDKKLSVLISSGSSICGAAALMATQSIVKASPNAVAIALCSVVIFGSLGMFVYPFVLSEAQNLKAGFIIGASLHEVAHVAGASAYNEVVANNAIIIKMLRVLMLAPFLIILSLASRFFIGEKSSIRANFPYFALWFFVALLCSGFINPQVREFISLIDNFLLSVAMSALGLTITKKALKNANLKVFVASSLIFLWLIVLAFVLANLLF</sequence>
<evidence type="ECO:0000256" key="2">
    <source>
        <dbReference type="ARBA" id="ARBA00007977"/>
    </source>
</evidence>
<feature type="transmembrane region" description="Helical" evidence="7">
    <location>
        <begin position="305"/>
        <end position="327"/>
    </location>
</feature>
<feature type="transmembrane region" description="Helical" evidence="7">
    <location>
        <begin position="95"/>
        <end position="115"/>
    </location>
</feature>
<evidence type="ECO:0000256" key="1">
    <source>
        <dbReference type="ARBA" id="ARBA00004651"/>
    </source>
</evidence>
<evidence type="ECO:0000256" key="4">
    <source>
        <dbReference type="ARBA" id="ARBA00022692"/>
    </source>
</evidence>
<comment type="similarity">
    <text evidence="2">Belongs to the UPF0324 family.</text>
</comment>
<gene>
    <name evidence="8" type="ORF">CLAN_1609</name>
</gene>
<reference evidence="9" key="2">
    <citation type="journal article" date="2017" name="Genome Biol. Evol.">
        <title>Comparative genomic analysis identifies a Campylobacter clade deficient in selenium metabolism.</title>
        <authorList>
            <person name="Miller W.G."/>
            <person name="Yee E."/>
            <person name="Lopes B.S."/>
            <person name="Chapman M.H."/>
            <person name="Huynh S."/>
            <person name="Bono J.L."/>
            <person name="Parker C.T."/>
            <person name="Strachan N.J.C."/>
            <person name="Forbes K.J."/>
        </authorList>
    </citation>
    <scope>NUCLEOTIDE SEQUENCE [LARGE SCALE GENOMIC DNA]</scope>
    <source>
        <strain evidence="9">NCTC 13004</strain>
    </source>
</reference>
<keyword evidence="3" id="KW-1003">Cell membrane</keyword>
<feature type="transmembrane region" description="Helical" evidence="7">
    <location>
        <begin position="12"/>
        <end position="28"/>
    </location>
</feature>
<evidence type="ECO:0000256" key="3">
    <source>
        <dbReference type="ARBA" id="ARBA00022475"/>
    </source>
</evidence>
<dbReference type="AlphaFoldDB" id="A0A1X9SPX8"/>
<feature type="transmembrane region" description="Helical" evidence="7">
    <location>
        <begin position="34"/>
        <end position="52"/>
    </location>
</feature>
<dbReference type="EMBL" id="CP015578">
    <property type="protein sequence ID" value="ARQ98317.1"/>
    <property type="molecule type" value="Genomic_DNA"/>
</dbReference>
<comment type="subcellular location">
    <subcellularLocation>
        <location evidence="1">Cell membrane</location>
        <topology evidence="1">Multi-pass membrane protein</topology>
    </subcellularLocation>
</comment>
<feature type="transmembrane region" description="Helical" evidence="7">
    <location>
        <begin position="127"/>
        <end position="148"/>
    </location>
</feature>
<dbReference type="Pfam" id="PF03601">
    <property type="entry name" value="Cons_hypoth698"/>
    <property type="match status" value="1"/>
</dbReference>
<dbReference type="PANTHER" id="PTHR30106:SF2">
    <property type="entry name" value="UPF0324 INNER MEMBRANE PROTEIN YEIH"/>
    <property type="match status" value="1"/>
</dbReference>
<reference evidence="9" key="1">
    <citation type="journal article" date="2017" name="Genome Biol. Evol.">
        <title>Comparative Genomic Analysis Identifies a Campylobacter Clade Deficient in Selenium Metabolism.</title>
        <authorList>
            <person name="Miller W.G."/>
            <person name="Yee E."/>
            <person name="Lopes B.S."/>
            <person name="Chapman M.H."/>
            <person name="Huynh S."/>
            <person name="Bono J.L."/>
            <person name="Parker C.T."/>
            <person name="Strachan N.J.C."/>
            <person name="Forbes K.J."/>
        </authorList>
    </citation>
    <scope>NUCLEOTIDE SEQUENCE [LARGE SCALE GENOMIC DNA]</scope>
    <source>
        <strain evidence="9">NCTC 13004</strain>
    </source>
</reference>
<feature type="transmembrane region" description="Helical" evidence="7">
    <location>
        <begin position="251"/>
        <end position="267"/>
    </location>
</feature>
<feature type="transmembrane region" description="Helical" evidence="7">
    <location>
        <begin position="64"/>
        <end position="83"/>
    </location>
</feature>
<organism evidence="8 9">
    <name type="scientific">Campylobacter lanienae NCTC 13004</name>
    <dbReference type="NCBI Taxonomy" id="1031753"/>
    <lineage>
        <taxon>Bacteria</taxon>
        <taxon>Pseudomonadati</taxon>
        <taxon>Campylobacterota</taxon>
        <taxon>Epsilonproteobacteria</taxon>
        <taxon>Campylobacterales</taxon>
        <taxon>Campylobacteraceae</taxon>
        <taxon>Campylobacter</taxon>
    </lineage>
</organism>
<accession>A0A1X9SPX8</accession>
<keyword evidence="6 7" id="KW-0472">Membrane</keyword>
<evidence type="ECO:0000256" key="5">
    <source>
        <dbReference type="ARBA" id="ARBA00022989"/>
    </source>
</evidence>
<dbReference type="KEGG" id="clx:CLAN_1609"/>
<dbReference type="Proteomes" id="UP000202031">
    <property type="component" value="Chromosome"/>
</dbReference>
<name>A0A1X9SPX8_9BACT</name>
<feature type="transmembrane region" description="Helical" evidence="7">
    <location>
        <begin position="218"/>
        <end position="239"/>
    </location>
</feature>
<dbReference type="InterPro" id="IPR018383">
    <property type="entry name" value="UPF0324_pro"/>
</dbReference>
<evidence type="ECO:0000256" key="7">
    <source>
        <dbReference type="SAM" id="Phobius"/>
    </source>
</evidence>
<evidence type="ECO:0000313" key="9">
    <source>
        <dbReference type="Proteomes" id="UP000202031"/>
    </source>
</evidence>
<feature type="transmembrane region" description="Helical" evidence="7">
    <location>
        <begin position="273"/>
        <end position="293"/>
    </location>
</feature>
<proteinExistence type="inferred from homology"/>
<keyword evidence="5 7" id="KW-1133">Transmembrane helix</keyword>
<keyword evidence="4 7" id="KW-0812">Transmembrane</keyword>
<evidence type="ECO:0000313" key="8">
    <source>
        <dbReference type="EMBL" id="ARQ98317.1"/>
    </source>
</evidence>
<protein>
    <submittedName>
        <fullName evidence="8">Putative membrane protein, YeiH/YadS family</fullName>
    </submittedName>
</protein>
<dbReference type="PANTHER" id="PTHR30106">
    <property type="entry name" value="INNER MEMBRANE PROTEIN YEIH-RELATED"/>
    <property type="match status" value="1"/>
</dbReference>
<dbReference type="GeneID" id="46922070"/>
<dbReference type="RefSeq" id="WP_100591011.1">
    <property type="nucleotide sequence ID" value="NZ_CP015578.1"/>
</dbReference>
<evidence type="ECO:0000256" key="6">
    <source>
        <dbReference type="ARBA" id="ARBA00023136"/>
    </source>
</evidence>
<dbReference type="GO" id="GO:0005886">
    <property type="term" value="C:plasma membrane"/>
    <property type="evidence" value="ECO:0007669"/>
    <property type="project" value="UniProtKB-SubCell"/>
</dbReference>